<dbReference type="EMBL" id="LR798386">
    <property type="protein sequence ID" value="CAB5228180.1"/>
    <property type="molecule type" value="Genomic_DNA"/>
</dbReference>
<organism evidence="1">
    <name type="scientific">uncultured Caudovirales phage</name>
    <dbReference type="NCBI Taxonomy" id="2100421"/>
    <lineage>
        <taxon>Viruses</taxon>
        <taxon>Duplodnaviria</taxon>
        <taxon>Heunggongvirae</taxon>
        <taxon>Uroviricota</taxon>
        <taxon>Caudoviricetes</taxon>
        <taxon>Peduoviridae</taxon>
        <taxon>Maltschvirus</taxon>
        <taxon>Maltschvirus maltsch</taxon>
    </lineage>
</organism>
<reference evidence="1" key="1">
    <citation type="submission" date="2020-05" db="EMBL/GenBank/DDBJ databases">
        <authorList>
            <person name="Chiriac C."/>
            <person name="Salcher M."/>
            <person name="Ghai R."/>
            <person name="Kavagutti S V."/>
        </authorList>
    </citation>
    <scope>NUCLEOTIDE SEQUENCE</scope>
</reference>
<gene>
    <name evidence="1" type="ORF">UFOVP1534_1</name>
</gene>
<feature type="non-terminal residue" evidence="1">
    <location>
        <position position="24"/>
    </location>
</feature>
<name>A0A6J7XB96_9CAUD</name>
<sequence>MSDQLEYALETQALVDGKARYLKK</sequence>
<accession>A0A6J7XB96</accession>
<evidence type="ECO:0000313" key="1">
    <source>
        <dbReference type="EMBL" id="CAB5228180.1"/>
    </source>
</evidence>
<protein>
    <submittedName>
        <fullName evidence="1">Uncharacterized protein</fullName>
    </submittedName>
</protein>
<proteinExistence type="predicted"/>